<dbReference type="InterPro" id="IPR002197">
    <property type="entry name" value="HTH_Fis"/>
</dbReference>
<dbReference type="InterPro" id="IPR002078">
    <property type="entry name" value="Sigma_54_int"/>
</dbReference>
<dbReference type="PROSITE" id="PS50110">
    <property type="entry name" value="RESPONSE_REGULATORY"/>
    <property type="match status" value="1"/>
</dbReference>
<keyword evidence="1" id="KW-0547">Nucleotide-binding</keyword>
<dbReference type="AlphaFoldDB" id="A0A3B0V7W0"/>
<sequence length="471" mass="53014">MNPVIKVVIPLNSKSRHMPPSKSHQPSPLKILIVDDESLIRFGLEKFVKQEGFTAFTAGSGTKALNIIEDKEPDIVLLDMKLQDSIDGLEILKVIKNSRPEIIVIMISGQRELYSAVAAMKLGARDYQEKPIDFDKLRETLNSIRDEMSTIDGAESGEEQCVSEKMRKVFAITKRLAVKSDLTILILGESGTGKNYLCQKIHEMSNRRDHPYLQIGCSNIPEHLIESELFGYEKGAFTDARNSKKGLIEVANGGTVLLDELGDMPYQFQSKILKLLEEKSFRPIGALDDIVADVRILAATNHDLNAQVQHKEFRLDLFYRLNIATIELPPLRERPEDIPVLVDSFLKAFCRKYDTGDKVIDKKGMKILLSHPWPGNVRQLKNLVEKLVVLSDGELIAVDDIRENLEGVPLEAPAGRGMEEMELPVDLSLEVMEERFIRRAMEKSGGNQRKAADLLGLSRDALRYRLKKMGL</sequence>
<dbReference type="PROSITE" id="PS00676">
    <property type="entry name" value="SIGMA54_INTERACT_2"/>
    <property type="match status" value="1"/>
</dbReference>
<dbReference type="InterPro" id="IPR027417">
    <property type="entry name" value="P-loop_NTPase"/>
</dbReference>
<gene>
    <name evidence="8" type="ORF">MNBD_DELTA03-426</name>
</gene>
<dbReference type="InterPro" id="IPR003593">
    <property type="entry name" value="AAA+_ATPase"/>
</dbReference>
<dbReference type="InterPro" id="IPR001789">
    <property type="entry name" value="Sig_transdc_resp-reg_receiver"/>
</dbReference>
<keyword evidence="2" id="KW-0067">ATP-binding</keyword>
<dbReference type="InterPro" id="IPR025943">
    <property type="entry name" value="Sigma_54_int_dom_ATP-bd_2"/>
</dbReference>
<dbReference type="PANTHER" id="PTHR32071">
    <property type="entry name" value="TRANSCRIPTIONAL REGULATORY PROTEIN"/>
    <property type="match status" value="1"/>
</dbReference>
<dbReference type="Pfam" id="PF25601">
    <property type="entry name" value="AAA_lid_14"/>
    <property type="match status" value="1"/>
</dbReference>
<dbReference type="PRINTS" id="PR01590">
    <property type="entry name" value="HTHFIS"/>
</dbReference>
<dbReference type="GO" id="GO:0006355">
    <property type="term" value="P:regulation of DNA-templated transcription"/>
    <property type="evidence" value="ECO:0007669"/>
    <property type="project" value="InterPro"/>
</dbReference>
<dbReference type="InterPro" id="IPR011006">
    <property type="entry name" value="CheY-like_superfamily"/>
</dbReference>
<dbReference type="Gene3D" id="1.10.10.60">
    <property type="entry name" value="Homeodomain-like"/>
    <property type="match status" value="1"/>
</dbReference>
<keyword evidence="4" id="KW-0238">DNA-binding</keyword>
<keyword evidence="5" id="KW-0804">Transcription</keyword>
<dbReference type="InterPro" id="IPR025662">
    <property type="entry name" value="Sigma_54_int_dom_ATP-bd_1"/>
</dbReference>
<proteinExistence type="predicted"/>
<dbReference type="EMBL" id="UOEX01000104">
    <property type="protein sequence ID" value="VAW34842.1"/>
    <property type="molecule type" value="Genomic_DNA"/>
</dbReference>
<dbReference type="Gene3D" id="3.40.50.2300">
    <property type="match status" value="1"/>
</dbReference>
<reference evidence="8" key="1">
    <citation type="submission" date="2018-06" db="EMBL/GenBank/DDBJ databases">
        <authorList>
            <person name="Zhirakovskaya E."/>
        </authorList>
    </citation>
    <scope>NUCLEOTIDE SEQUENCE</scope>
</reference>
<dbReference type="PROSITE" id="PS00688">
    <property type="entry name" value="SIGMA54_INTERACT_3"/>
    <property type="match status" value="1"/>
</dbReference>
<dbReference type="InterPro" id="IPR025944">
    <property type="entry name" value="Sigma_54_int_dom_CS"/>
</dbReference>
<dbReference type="FunFam" id="3.40.50.300:FF:000006">
    <property type="entry name" value="DNA-binding transcriptional regulator NtrC"/>
    <property type="match status" value="1"/>
</dbReference>
<dbReference type="PROSITE" id="PS50045">
    <property type="entry name" value="SIGMA54_INTERACT_4"/>
    <property type="match status" value="1"/>
</dbReference>
<dbReference type="Pfam" id="PF02954">
    <property type="entry name" value="HTH_8"/>
    <property type="match status" value="1"/>
</dbReference>
<dbReference type="Pfam" id="PF00072">
    <property type="entry name" value="Response_reg"/>
    <property type="match status" value="1"/>
</dbReference>
<name>A0A3B0V7W0_9ZZZZ</name>
<evidence type="ECO:0000256" key="3">
    <source>
        <dbReference type="ARBA" id="ARBA00023015"/>
    </source>
</evidence>
<dbReference type="SUPFAM" id="SSF52172">
    <property type="entry name" value="CheY-like"/>
    <property type="match status" value="1"/>
</dbReference>
<evidence type="ECO:0000259" key="7">
    <source>
        <dbReference type="PROSITE" id="PS50110"/>
    </source>
</evidence>
<dbReference type="CDD" id="cd00009">
    <property type="entry name" value="AAA"/>
    <property type="match status" value="1"/>
</dbReference>
<evidence type="ECO:0000259" key="6">
    <source>
        <dbReference type="PROSITE" id="PS50045"/>
    </source>
</evidence>
<dbReference type="InterPro" id="IPR058031">
    <property type="entry name" value="AAA_lid_NorR"/>
</dbReference>
<dbReference type="GO" id="GO:0005524">
    <property type="term" value="F:ATP binding"/>
    <property type="evidence" value="ECO:0007669"/>
    <property type="project" value="UniProtKB-KW"/>
</dbReference>
<dbReference type="InterPro" id="IPR009057">
    <property type="entry name" value="Homeodomain-like_sf"/>
</dbReference>
<dbReference type="SMART" id="SM00448">
    <property type="entry name" value="REC"/>
    <property type="match status" value="1"/>
</dbReference>
<dbReference type="Pfam" id="PF00158">
    <property type="entry name" value="Sigma54_activat"/>
    <property type="match status" value="1"/>
</dbReference>
<keyword evidence="3" id="KW-0805">Transcription regulation</keyword>
<dbReference type="PROSITE" id="PS00675">
    <property type="entry name" value="SIGMA54_INTERACT_1"/>
    <property type="match status" value="1"/>
</dbReference>
<evidence type="ECO:0000256" key="2">
    <source>
        <dbReference type="ARBA" id="ARBA00022840"/>
    </source>
</evidence>
<accession>A0A3B0V7W0</accession>
<dbReference type="GO" id="GO:0043565">
    <property type="term" value="F:sequence-specific DNA binding"/>
    <property type="evidence" value="ECO:0007669"/>
    <property type="project" value="InterPro"/>
</dbReference>
<feature type="domain" description="Sigma-54 factor interaction" evidence="6">
    <location>
        <begin position="163"/>
        <end position="389"/>
    </location>
</feature>
<dbReference type="Gene3D" id="3.40.50.300">
    <property type="entry name" value="P-loop containing nucleotide triphosphate hydrolases"/>
    <property type="match status" value="1"/>
</dbReference>
<feature type="domain" description="Response regulatory" evidence="7">
    <location>
        <begin position="30"/>
        <end position="145"/>
    </location>
</feature>
<dbReference type="SMART" id="SM00382">
    <property type="entry name" value="AAA"/>
    <property type="match status" value="1"/>
</dbReference>
<dbReference type="Gene3D" id="1.10.8.60">
    <property type="match status" value="1"/>
</dbReference>
<evidence type="ECO:0000256" key="1">
    <source>
        <dbReference type="ARBA" id="ARBA00022741"/>
    </source>
</evidence>
<evidence type="ECO:0000313" key="8">
    <source>
        <dbReference type="EMBL" id="VAW34842.1"/>
    </source>
</evidence>
<organism evidence="8">
    <name type="scientific">hydrothermal vent metagenome</name>
    <dbReference type="NCBI Taxonomy" id="652676"/>
    <lineage>
        <taxon>unclassified sequences</taxon>
        <taxon>metagenomes</taxon>
        <taxon>ecological metagenomes</taxon>
    </lineage>
</organism>
<dbReference type="GO" id="GO:0000160">
    <property type="term" value="P:phosphorelay signal transduction system"/>
    <property type="evidence" value="ECO:0007669"/>
    <property type="project" value="InterPro"/>
</dbReference>
<protein>
    <submittedName>
        <fullName evidence="8">Response regulator of zinc sigma-54-dependent two-component system</fullName>
    </submittedName>
</protein>
<evidence type="ECO:0000256" key="4">
    <source>
        <dbReference type="ARBA" id="ARBA00023125"/>
    </source>
</evidence>
<dbReference type="SUPFAM" id="SSF46689">
    <property type="entry name" value="Homeodomain-like"/>
    <property type="match status" value="1"/>
</dbReference>
<evidence type="ECO:0000256" key="5">
    <source>
        <dbReference type="ARBA" id="ARBA00023163"/>
    </source>
</evidence>
<dbReference type="SUPFAM" id="SSF52540">
    <property type="entry name" value="P-loop containing nucleoside triphosphate hydrolases"/>
    <property type="match status" value="1"/>
</dbReference>